<dbReference type="OrthoDB" id="530475at2"/>
<proteinExistence type="predicted"/>
<evidence type="ECO:0000313" key="2">
    <source>
        <dbReference type="Proteomes" id="UP000198654"/>
    </source>
</evidence>
<keyword evidence="2" id="KW-1185">Reference proteome</keyword>
<accession>A0A1G9H178</accession>
<gene>
    <name evidence="1" type="ORF">SAMN05661010_00885</name>
</gene>
<dbReference type="InterPro" id="IPR009609">
    <property type="entry name" value="Phosphonate_metab_PhnG"/>
</dbReference>
<dbReference type="Pfam" id="PF06754">
    <property type="entry name" value="PhnG"/>
    <property type="match status" value="1"/>
</dbReference>
<dbReference type="EMBL" id="FNGI01000001">
    <property type="protein sequence ID" value="SDL06651.1"/>
    <property type="molecule type" value="Genomic_DNA"/>
</dbReference>
<reference evidence="1 2" key="1">
    <citation type="submission" date="2016-10" db="EMBL/GenBank/DDBJ databases">
        <authorList>
            <person name="de Groot N.N."/>
        </authorList>
    </citation>
    <scope>NUCLEOTIDE SEQUENCE [LARGE SCALE GENOMIC DNA]</scope>
    <source>
        <strain evidence="1 2">DSM 14789</strain>
    </source>
</reference>
<protein>
    <submittedName>
        <fullName evidence="1">Alpha-D-ribose 1-methylphosphonate 5-triphosphate synthase subunit PhnG</fullName>
    </submittedName>
</protein>
<sequence length="147" mass="16509">MTRPHRQRVLALTPRERLEAGWASLDIRENHRCVRGPQTGMAMVRGRMGGTGNAFNLGEMTLTRASVVLDDGTVGSGLLGHGWVSGRDHRHAELIAMIDACAQHERFRERIDELIASLYSERQAREQQNSREVAATRVDFFTLVRGE</sequence>
<organism evidence="1 2">
    <name type="scientific">Modicisalibacter muralis</name>
    <dbReference type="NCBI Taxonomy" id="119000"/>
    <lineage>
        <taxon>Bacteria</taxon>
        <taxon>Pseudomonadati</taxon>
        <taxon>Pseudomonadota</taxon>
        <taxon>Gammaproteobacteria</taxon>
        <taxon>Oceanospirillales</taxon>
        <taxon>Halomonadaceae</taxon>
        <taxon>Modicisalibacter</taxon>
    </lineage>
</organism>
<dbReference type="GO" id="GO:0015716">
    <property type="term" value="P:organic phosphonate transport"/>
    <property type="evidence" value="ECO:0007669"/>
    <property type="project" value="InterPro"/>
</dbReference>
<dbReference type="STRING" id="119000.SAMN05661010_00885"/>
<dbReference type="AlphaFoldDB" id="A0A1G9H178"/>
<dbReference type="RefSeq" id="WP_089725832.1">
    <property type="nucleotide sequence ID" value="NZ_FNGI01000001.1"/>
</dbReference>
<dbReference type="GO" id="GO:0019634">
    <property type="term" value="P:organic phosphonate metabolic process"/>
    <property type="evidence" value="ECO:0007669"/>
    <property type="project" value="InterPro"/>
</dbReference>
<dbReference type="NCBIfam" id="TIGR03293">
    <property type="entry name" value="PhnG_redo"/>
    <property type="match status" value="1"/>
</dbReference>
<name>A0A1G9H178_9GAMM</name>
<evidence type="ECO:0000313" key="1">
    <source>
        <dbReference type="EMBL" id="SDL06651.1"/>
    </source>
</evidence>
<dbReference type="Proteomes" id="UP000198654">
    <property type="component" value="Unassembled WGS sequence"/>
</dbReference>